<evidence type="ECO:0000256" key="7">
    <source>
        <dbReference type="SAM" id="SignalP"/>
    </source>
</evidence>
<dbReference type="EMBL" id="JBHGCJ010000001">
    <property type="protein sequence ID" value="MFG6108186.1"/>
    <property type="molecule type" value="Genomic_DNA"/>
</dbReference>
<keyword evidence="7" id="KW-0732">Signal</keyword>
<feature type="signal peptide" evidence="7">
    <location>
        <begin position="1"/>
        <end position="28"/>
    </location>
</feature>
<feature type="chain" id="PRO_5047109930" evidence="7">
    <location>
        <begin position="29"/>
        <end position="274"/>
    </location>
</feature>
<accession>A0ABW7CVR4</accession>
<dbReference type="SUPFAM" id="SSF48537">
    <property type="entry name" value="Phospholipase C/P1 nuclease"/>
    <property type="match status" value="1"/>
</dbReference>
<organism evidence="8 9">
    <name type="scientific">Stenotrophomonas nematodicola</name>
    <dbReference type="NCBI Taxonomy" id="2656746"/>
    <lineage>
        <taxon>Bacteria</taxon>
        <taxon>Pseudomonadati</taxon>
        <taxon>Pseudomonadota</taxon>
        <taxon>Gammaproteobacteria</taxon>
        <taxon>Lysobacterales</taxon>
        <taxon>Lysobacteraceae</taxon>
        <taxon>Stenotrophomonas</taxon>
    </lineage>
</organism>
<evidence type="ECO:0000256" key="3">
    <source>
        <dbReference type="ARBA" id="ARBA00022759"/>
    </source>
</evidence>
<keyword evidence="6" id="KW-0325">Glycoprotein</keyword>
<evidence type="ECO:0000256" key="1">
    <source>
        <dbReference type="ARBA" id="ARBA00022722"/>
    </source>
</evidence>
<evidence type="ECO:0000313" key="9">
    <source>
        <dbReference type="Proteomes" id="UP001605261"/>
    </source>
</evidence>
<dbReference type="InterPro" id="IPR003154">
    <property type="entry name" value="S1/P1nuclease"/>
</dbReference>
<dbReference type="Gene3D" id="1.10.575.10">
    <property type="entry name" value="P1 Nuclease"/>
    <property type="match status" value="1"/>
</dbReference>
<dbReference type="CDD" id="cd11010">
    <property type="entry name" value="S1-P1_nuclease"/>
    <property type="match status" value="1"/>
</dbReference>
<protein>
    <submittedName>
        <fullName evidence="8">S1/P1 nuclease</fullName>
    </submittedName>
</protein>
<dbReference type="PANTHER" id="PTHR33146">
    <property type="entry name" value="ENDONUCLEASE 4"/>
    <property type="match status" value="1"/>
</dbReference>
<evidence type="ECO:0000256" key="6">
    <source>
        <dbReference type="ARBA" id="ARBA00023180"/>
    </source>
</evidence>
<proteinExistence type="predicted"/>
<keyword evidence="1" id="KW-0540">Nuclease</keyword>
<keyword evidence="9" id="KW-1185">Reference proteome</keyword>
<evidence type="ECO:0000256" key="5">
    <source>
        <dbReference type="ARBA" id="ARBA00023157"/>
    </source>
</evidence>
<evidence type="ECO:0000256" key="2">
    <source>
        <dbReference type="ARBA" id="ARBA00022723"/>
    </source>
</evidence>
<gene>
    <name evidence="8" type="ORF">ACEU0G_001660</name>
</gene>
<keyword evidence="5" id="KW-1015">Disulfide bond</keyword>
<evidence type="ECO:0000256" key="4">
    <source>
        <dbReference type="ARBA" id="ARBA00022801"/>
    </source>
</evidence>
<name>A0ABW7CVR4_9GAMM</name>
<dbReference type="Pfam" id="PF02265">
    <property type="entry name" value="S1-P1_nuclease"/>
    <property type="match status" value="1"/>
</dbReference>
<sequence>MRAMKIASLLPATALALALTFVSTDALAWGAQGHRLVARIAETRLTPQAQADVDRLLAGEPDPTLHAIAPWADQLRAKDPGLGKRSAGWHYVNIGEDDCHYQVQKHCTDGNCVVEALKAQTAILGDRSKSDAERAQALKFVVHFAGDIHQPMHAGYGHDKGGNDFQVQFNNRGTNLHSLWDSGMLNEQKLDDDQYFKRLMALPAPKVGKRSSIATDAVEWAEASCRIAIAPGVYPTRRTLGPEYTATYRPIAEQELRLAGERLAVLLNATLGKR</sequence>
<reference evidence="8 9" key="1">
    <citation type="submission" date="2024-09" db="EMBL/GenBank/DDBJ databases">
        <authorList>
            <consortium name="All-Russian atlas of soil microorganisms"/>
            <consortium name="as a basis for the search for new antimicrobial producers and enzymes with unique properties"/>
            <person name="Sokolova E.A."/>
            <person name="Voronina E.N."/>
        </authorList>
    </citation>
    <scope>NUCLEOTIDE SEQUENCE [LARGE SCALE GENOMIC DNA]</scope>
    <source>
        <strain evidence="8 9">AF-22b-331.1</strain>
    </source>
</reference>
<dbReference type="Proteomes" id="UP001605261">
    <property type="component" value="Unassembled WGS sequence"/>
</dbReference>
<dbReference type="InterPro" id="IPR008947">
    <property type="entry name" value="PLipase_C/P1_nuclease_dom_sf"/>
</dbReference>
<dbReference type="PANTHER" id="PTHR33146:SF26">
    <property type="entry name" value="ENDONUCLEASE 4"/>
    <property type="match status" value="1"/>
</dbReference>
<comment type="caution">
    <text evidence="8">The sequence shown here is derived from an EMBL/GenBank/DDBJ whole genome shotgun (WGS) entry which is preliminary data.</text>
</comment>
<evidence type="ECO:0000313" key="8">
    <source>
        <dbReference type="EMBL" id="MFG6108186.1"/>
    </source>
</evidence>
<keyword evidence="2" id="KW-0479">Metal-binding</keyword>
<keyword evidence="3" id="KW-0255">Endonuclease</keyword>
<keyword evidence="4" id="KW-0378">Hydrolase</keyword>